<organism evidence="1">
    <name type="scientific">freshwater metagenome</name>
    <dbReference type="NCBI Taxonomy" id="449393"/>
    <lineage>
        <taxon>unclassified sequences</taxon>
        <taxon>metagenomes</taxon>
        <taxon>ecological metagenomes</taxon>
    </lineage>
</organism>
<sequence length="48" mass="5113">MLSRASSTTCRTERPAVCRDDGFPAISDTCIQRSRAAGIIGVVAAWSK</sequence>
<protein>
    <submittedName>
        <fullName evidence="1">Unannotated protein</fullName>
    </submittedName>
</protein>
<evidence type="ECO:0000313" key="1">
    <source>
        <dbReference type="EMBL" id="CAB4934978.1"/>
    </source>
</evidence>
<proteinExistence type="predicted"/>
<name>A0A6J7IUS1_9ZZZZ</name>
<reference evidence="1" key="1">
    <citation type="submission" date="2020-05" db="EMBL/GenBank/DDBJ databases">
        <authorList>
            <person name="Chiriac C."/>
            <person name="Salcher M."/>
            <person name="Ghai R."/>
            <person name="Kavagutti S V."/>
        </authorList>
    </citation>
    <scope>NUCLEOTIDE SEQUENCE</scope>
</reference>
<dbReference type="EMBL" id="CAFBNB010000165">
    <property type="protein sequence ID" value="CAB4934978.1"/>
    <property type="molecule type" value="Genomic_DNA"/>
</dbReference>
<gene>
    <name evidence="1" type="ORF">UFOPK3720_00922</name>
</gene>
<accession>A0A6J7IUS1</accession>
<dbReference type="AlphaFoldDB" id="A0A6J7IUS1"/>